<dbReference type="EMBL" id="CP011311">
    <property type="protein sequence ID" value="AKE38675.1"/>
    <property type="molecule type" value="Genomic_DNA"/>
</dbReference>
<dbReference type="PROSITE" id="PS52050">
    <property type="entry name" value="WYL"/>
    <property type="match status" value="1"/>
</dbReference>
<protein>
    <submittedName>
        <fullName evidence="1">Helicase conserved C-terminal domain</fullName>
    </submittedName>
</protein>
<evidence type="ECO:0000313" key="1">
    <source>
        <dbReference type="EMBL" id="AKE38675.1"/>
    </source>
</evidence>
<name>A0A0F6QW00_9CORY</name>
<dbReference type="STRING" id="161896.UL81_03495"/>
<keyword evidence="2" id="KW-1185">Reference proteome</keyword>
<sequence>MTNSSHRPHFRTWLSQHSDEELETLLRHRPDAAVPPPPGIAPLSTRLLLRNSISRALARCNAAQLAALRDIAERGGELEEVTDTQPDITAQLKERGLAFGEVMIPKEVMPALPQLELNPEPSGRQGTPTAEKSVDDAGAAAGLAVVRDMQRVLSSLGDNPKELLKDKTLGVRPASQLAKELQLSDAHLRHLLCLGLGARLLGRGEPESFEGNYLAPTEAAQDWLDLELGEQWQHLLEGWKHSHWIPWGEEKILSPQLQHPQLVAYRRTVLAVYAHSAEALSPEQFREDLAFASPIFAALTPPEIIEGLREEAEWIGAVAQGRPTAILLEGVDAAPRLTPETVNGFIMQNDMTVLVPGPLPAEIHKQLEAVADLESPGLASVYRISEASLRRGFDYGYTAAEIHEFFTTHSPEVPQTVSYYIDEVSQRHGTLRAGPALSYLRSQDPALLEMACHALPELRRLADTVAISDMPTARLLNALREAGFSPAAEDASGASLNVAPEPATVPTPSPRRTKPAPDITAAVQAIRRSNAPAPAEVDLDLVQAAARGQREVRIGYANKNGETQFRTVTPLSVSGGQVDAHTADGATLRFPLHRITSVELKED</sequence>
<gene>
    <name evidence="1" type="ORF">UL81_03495</name>
</gene>
<accession>A0A0F6QW00</accession>
<evidence type="ECO:0000313" key="2">
    <source>
        <dbReference type="Proteomes" id="UP000033566"/>
    </source>
</evidence>
<keyword evidence="1" id="KW-0347">Helicase</keyword>
<dbReference type="AlphaFoldDB" id="A0A0F6QW00"/>
<dbReference type="HOGENOM" id="CLU_013420_0_0_11"/>
<dbReference type="InterPro" id="IPR032830">
    <property type="entry name" value="XPB/Ssl2_N"/>
</dbReference>
<dbReference type="GO" id="GO:0004386">
    <property type="term" value="F:helicase activity"/>
    <property type="evidence" value="ECO:0007669"/>
    <property type="project" value="UniProtKB-KW"/>
</dbReference>
<dbReference type="OrthoDB" id="3415124at2"/>
<dbReference type="RefSeq" id="WP_035107074.1">
    <property type="nucleotide sequence ID" value="NZ_CP011311.1"/>
</dbReference>
<keyword evidence="1" id="KW-0067">ATP-binding</keyword>
<proteinExistence type="predicted"/>
<keyword evidence="1" id="KW-0378">Hydrolase</keyword>
<dbReference type="PATRIC" id="fig|161896.4.peg.686"/>
<keyword evidence="1" id="KW-0547">Nucleotide-binding</keyword>
<organism evidence="1 2">
    <name type="scientific">Corynebacterium camporealensis</name>
    <dbReference type="NCBI Taxonomy" id="161896"/>
    <lineage>
        <taxon>Bacteria</taxon>
        <taxon>Bacillati</taxon>
        <taxon>Actinomycetota</taxon>
        <taxon>Actinomycetes</taxon>
        <taxon>Mycobacteriales</taxon>
        <taxon>Corynebacteriaceae</taxon>
        <taxon>Corynebacterium</taxon>
    </lineage>
</organism>
<dbReference type="Pfam" id="PF13625">
    <property type="entry name" value="Helicase_C_3"/>
    <property type="match status" value="1"/>
</dbReference>
<reference evidence="1 2" key="1">
    <citation type="journal article" date="2015" name="Genome Announc.">
        <title>Complete Genome Sequence of Corynebacterium camporealensis DSM 44610, Isolated from the Milk of a Manchega Sheep with Subclinical Mastitis.</title>
        <authorList>
            <person name="Ruckert C."/>
            <person name="Albersmeier A."/>
            <person name="Winkler A."/>
            <person name="Tauch A."/>
        </authorList>
    </citation>
    <scope>NUCLEOTIDE SEQUENCE [LARGE SCALE GENOMIC DNA]</scope>
    <source>
        <strain evidence="1 2">DSM 44610</strain>
    </source>
</reference>
<dbReference type="KEGG" id="ccj:UL81_03495"/>
<dbReference type="Proteomes" id="UP000033566">
    <property type="component" value="Chromosome"/>
</dbReference>